<organism evidence="1 2">
    <name type="scientific">Candidatus Synechococcus spongiarum LMB bulk15N</name>
    <dbReference type="NCBI Taxonomy" id="1943583"/>
    <lineage>
        <taxon>Bacteria</taxon>
        <taxon>Bacillati</taxon>
        <taxon>Cyanobacteriota</taxon>
        <taxon>Cyanophyceae</taxon>
        <taxon>Synechococcales</taxon>
        <taxon>Synechococcaceae</taxon>
        <taxon>Synechococcus</taxon>
    </lineage>
</organism>
<sequence>MSQQFSTGSHLSGYRLSSIEVGAFVASGQTLTAQEVADVRAELWTVGANRAKVADLTVPQSDLLNARERTSTSISPSSIVLAAPANTILKPLTEYRLVLYTIPDTDPVHLVWAVTSDESEDSGAGANWGIYERIKTSTTQQPTASTSYPGFLETLSTDVRILKIRVNGSRVLLTSVHSGAGWSATLTTVGNSFSDGCSSETECATALTSTSIQFSGSFSTLGANALTVTTLRVHDGGSLLNDLQIWLKDKDDISASFVEYAVLRIGSGASAR</sequence>
<dbReference type="Proteomes" id="UP000242590">
    <property type="component" value="Unassembled WGS sequence"/>
</dbReference>
<gene>
    <name evidence="1" type="ORF">BV53_01625</name>
</gene>
<feature type="non-terminal residue" evidence="1">
    <location>
        <position position="272"/>
    </location>
</feature>
<comment type="caution">
    <text evidence="1">The sequence shown here is derived from an EMBL/GenBank/DDBJ whole genome shotgun (WGS) entry which is preliminary data.</text>
</comment>
<accession>A0A1T1D6E0</accession>
<dbReference type="EMBL" id="MWLE01000023">
    <property type="protein sequence ID" value="OOV36183.1"/>
    <property type="molecule type" value="Genomic_DNA"/>
</dbReference>
<dbReference type="AlphaFoldDB" id="A0A1T1D6E0"/>
<name>A0A1T1D6E0_9SYNE</name>
<proteinExistence type="predicted"/>
<evidence type="ECO:0000313" key="2">
    <source>
        <dbReference type="Proteomes" id="UP000242590"/>
    </source>
</evidence>
<reference evidence="1 2" key="1">
    <citation type="submission" date="2017-02" db="EMBL/GenBank/DDBJ databases">
        <title>Draft Genome Sequences of 'Candidatus Synechococcus spongiarum', Cyanobacterial Symbionts of the Mediterranean Sponge Aplysina aerophoba from two locations.</title>
        <authorList>
            <person name="Slaby B.M."/>
            <person name="Hentschel U."/>
        </authorList>
    </citation>
    <scope>NUCLEOTIDE SEQUENCE [LARGE SCALE GENOMIC DNA]</scope>
    <source>
        <strain evidence="1">LMB bulk15N</strain>
    </source>
</reference>
<evidence type="ECO:0000313" key="1">
    <source>
        <dbReference type="EMBL" id="OOV36183.1"/>
    </source>
</evidence>
<protein>
    <submittedName>
        <fullName evidence="1">Uncharacterized protein</fullName>
    </submittedName>
</protein>